<gene>
    <name evidence="3" type="ORF">GCM10022247_35410</name>
</gene>
<dbReference type="Proteomes" id="UP001501747">
    <property type="component" value="Unassembled WGS sequence"/>
</dbReference>
<dbReference type="Pfam" id="PF13560">
    <property type="entry name" value="HTH_31"/>
    <property type="match status" value="1"/>
</dbReference>
<dbReference type="SUPFAM" id="SSF47413">
    <property type="entry name" value="lambda repressor-like DNA-binding domains"/>
    <property type="match status" value="2"/>
</dbReference>
<reference evidence="4" key="1">
    <citation type="journal article" date="2019" name="Int. J. Syst. Evol. Microbiol.">
        <title>The Global Catalogue of Microorganisms (GCM) 10K type strain sequencing project: providing services to taxonomists for standard genome sequencing and annotation.</title>
        <authorList>
            <consortium name="The Broad Institute Genomics Platform"/>
            <consortium name="The Broad Institute Genome Sequencing Center for Infectious Disease"/>
            <person name="Wu L."/>
            <person name="Ma J."/>
        </authorList>
    </citation>
    <scope>NUCLEOTIDE SEQUENCE [LARGE SCALE GENOMIC DNA]</scope>
    <source>
        <strain evidence="4">JCM 17342</strain>
    </source>
</reference>
<keyword evidence="2" id="KW-0472">Membrane</keyword>
<evidence type="ECO:0000313" key="3">
    <source>
        <dbReference type="EMBL" id="GAA4010169.1"/>
    </source>
</evidence>
<keyword evidence="2" id="KW-1133">Transmembrane helix</keyword>
<protein>
    <recommendedName>
        <fullName evidence="5">Helix-turn-helix protein</fullName>
    </recommendedName>
</protein>
<evidence type="ECO:0008006" key="5">
    <source>
        <dbReference type="Google" id="ProtNLM"/>
    </source>
</evidence>
<keyword evidence="2" id="KW-0812">Transmembrane</keyword>
<name>A0ABP7SDP6_9PSEU</name>
<evidence type="ECO:0000256" key="2">
    <source>
        <dbReference type="SAM" id="Phobius"/>
    </source>
</evidence>
<dbReference type="InterPro" id="IPR010982">
    <property type="entry name" value="Lambda_DNA-bd_dom_sf"/>
</dbReference>
<feature type="transmembrane region" description="Helical" evidence="2">
    <location>
        <begin position="267"/>
        <end position="294"/>
    </location>
</feature>
<proteinExistence type="predicted"/>
<feature type="region of interest" description="Disordered" evidence="1">
    <location>
        <begin position="238"/>
        <end position="263"/>
    </location>
</feature>
<evidence type="ECO:0000313" key="4">
    <source>
        <dbReference type="Proteomes" id="UP001501747"/>
    </source>
</evidence>
<accession>A0ABP7SDP6</accession>
<organism evidence="3 4">
    <name type="scientific">Allokutzneria multivorans</name>
    <dbReference type="NCBI Taxonomy" id="1142134"/>
    <lineage>
        <taxon>Bacteria</taxon>
        <taxon>Bacillati</taxon>
        <taxon>Actinomycetota</taxon>
        <taxon>Actinomycetes</taxon>
        <taxon>Pseudonocardiales</taxon>
        <taxon>Pseudonocardiaceae</taxon>
        <taxon>Allokutzneria</taxon>
    </lineage>
</organism>
<comment type="caution">
    <text evidence="3">The sequence shown here is derived from an EMBL/GenBank/DDBJ whole genome shotgun (WGS) entry which is preliminary data.</text>
</comment>
<sequence>MTGGGHPSRPVRAIGLAAELGPRLRVLREDFGIDAAAIAFQAEVELATVHGVEAGDISPDRHTVETYLRMVPGQSVVHDDVVARYLETFWANGKPRSQLLIGSSRHALEERARTQRLLTGASDNDSIEIALLDPGREAVGRPEPTTPEQWWPDPDQVHTRADFAAALLRMKISTGLSFDALARQAEVTRSALHSWCSGERLPAEEGKVVSVIQACGGSDTACADWVQAWRRVSTAATSTEAVSNEDGLLPESTPSPPQTTNARPTTAWWTAMNTFAAGFLAAVLIVLATVLVVLTTA</sequence>
<dbReference type="EMBL" id="BAABAL010000012">
    <property type="protein sequence ID" value="GAA4010169.1"/>
    <property type="molecule type" value="Genomic_DNA"/>
</dbReference>
<keyword evidence="4" id="KW-1185">Reference proteome</keyword>
<evidence type="ECO:0000256" key="1">
    <source>
        <dbReference type="SAM" id="MobiDB-lite"/>
    </source>
</evidence>